<feature type="domain" description="DUF7730" evidence="2">
    <location>
        <begin position="51"/>
        <end position="277"/>
    </location>
</feature>
<dbReference type="STRING" id="341663.Q0CD47"/>
<organism evidence="3 4">
    <name type="scientific">Aspergillus terreus (strain NIH 2624 / FGSC A1156)</name>
    <dbReference type="NCBI Taxonomy" id="341663"/>
    <lineage>
        <taxon>Eukaryota</taxon>
        <taxon>Fungi</taxon>
        <taxon>Dikarya</taxon>
        <taxon>Ascomycota</taxon>
        <taxon>Pezizomycotina</taxon>
        <taxon>Eurotiomycetes</taxon>
        <taxon>Eurotiomycetidae</taxon>
        <taxon>Eurotiales</taxon>
        <taxon>Aspergillaceae</taxon>
        <taxon>Aspergillus</taxon>
        <taxon>Aspergillus subgen. Circumdati</taxon>
    </lineage>
</organism>
<dbReference type="InterPro" id="IPR056632">
    <property type="entry name" value="DUF7730"/>
</dbReference>
<dbReference type="Proteomes" id="UP000007963">
    <property type="component" value="Unassembled WGS sequence"/>
</dbReference>
<name>Q0CD47_ASPTN</name>
<proteinExistence type="predicted"/>
<sequence length="292" mass="33420">MKERVTLAPRPLPHPRPRALSCPLPSPPPKSRRPWNLLMFSKSAPQQRTLDQSQSALARLPWEIRHRIWSEVLGRRLLHIVRAPKTLLAIECVEGFGPNLETRHHGCWGCPDGPPFGSWLGFYLEPRHNHPARAANLLPLLQTCRMIYTEAVAVLYETNIFDFNHLDSLLYFRQLVLPRRLNQVRRVNLSWNIKEPASSADPPNDLTTWHRVCDGLASLHGLQELRVHLSSEYYLPPGQHKKAYWQPLLDPLRPIKSPATSVVHLPWSEDQCAEAAQDSGYPFQLIPGENEL</sequence>
<evidence type="ECO:0000259" key="2">
    <source>
        <dbReference type="Pfam" id="PF24864"/>
    </source>
</evidence>
<dbReference type="RefSeq" id="XP_001217008.1">
    <property type="nucleotide sequence ID" value="XM_001217008.1"/>
</dbReference>
<dbReference type="PANTHER" id="PTHR38790">
    <property type="entry name" value="2EXR DOMAIN-CONTAINING PROTEIN-RELATED"/>
    <property type="match status" value="1"/>
</dbReference>
<dbReference type="OrthoDB" id="4757095at2759"/>
<dbReference type="eggNOG" id="ENOG502SSV2">
    <property type="taxonomic scope" value="Eukaryota"/>
</dbReference>
<protein>
    <recommendedName>
        <fullName evidence="2">DUF7730 domain-containing protein</fullName>
    </recommendedName>
</protein>
<dbReference type="VEuPathDB" id="FungiDB:ATEG_08387"/>
<feature type="region of interest" description="Disordered" evidence="1">
    <location>
        <begin position="1"/>
        <end position="32"/>
    </location>
</feature>
<dbReference type="EMBL" id="CH476605">
    <property type="protein sequence ID" value="EAU31560.1"/>
    <property type="molecule type" value="Genomic_DNA"/>
</dbReference>
<dbReference type="Pfam" id="PF24864">
    <property type="entry name" value="DUF7730"/>
    <property type="match status" value="1"/>
</dbReference>
<evidence type="ECO:0000313" key="4">
    <source>
        <dbReference type="Proteomes" id="UP000007963"/>
    </source>
</evidence>
<gene>
    <name evidence="3" type="ORF">ATEG_08387</name>
</gene>
<dbReference type="AlphaFoldDB" id="Q0CD47"/>
<dbReference type="HOGENOM" id="CLU_837039_0_0_1"/>
<evidence type="ECO:0000313" key="3">
    <source>
        <dbReference type="EMBL" id="EAU31560.1"/>
    </source>
</evidence>
<evidence type="ECO:0000256" key="1">
    <source>
        <dbReference type="SAM" id="MobiDB-lite"/>
    </source>
</evidence>
<accession>Q0CD47</accession>
<reference evidence="4" key="1">
    <citation type="submission" date="2005-09" db="EMBL/GenBank/DDBJ databases">
        <title>Annotation of the Aspergillus terreus NIH2624 genome.</title>
        <authorList>
            <person name="Birren B.W."/>
            <person name="Lander E.S."/>
            <person name="Galagan J.E."/>
            <person name="Nusbaum C."/>
            <person name="Devon K."/>
            <person name="Henn M."/>
            <person name="Ma L.-J."/>
            <person name="Jaffe D.B."/>
            <person name="Butler J."/>
            <person name="Alvarez P."/>
            <person name="Gnerre S."/>
            <person name="Grabherr M."/>
            <person name="Kleber M."/>
            <person name="Mauceli E.W."/>
            <person name="Brockman W."/>
            <person name="Rounsley S."/>
            <person name="Young S.K."/>
            <person name="LaButti K."/>
            <person name="Pushparaj V."/>
            <person name="DeCaprio D."/>
            <person name="Crawford M."/>
            <person name="Koehrsen M."/>
            <person name="Engels R."/>
            <person name="Montgomery P."/>
            <person name="Pearson M."/>
            <person name="Howarth C."/>
            <person name="Larson L."/>
            <person name="Luoma S."/>
            <person name="White J."/>
            <person name="Alvarado L."/>
            <person name="Kodira C.D."/>
            <person name="Zeng Q."/>
            <person name="Oleary S."/>
            <person name="Yandava C."/>
            <person name="Denning D.W."/>
            <person name="Nierman W.C."/>
            <person name="Milne T."/>
            <person name="Madden K."/>
        </authorList>
    </citation>
    <scope>NUCLEOTIDE SEQUENCE [LARGE SCALE GENOMIC DNA]</scope>
    <source>
        <strain evidence="4">NIH 2624 / FGSC A1156</strain>
    </source>
</reference>
<dbReference type="GeneID" id="4353148"/>
<dbReference type="OMA" id="IWEHYLC"/>